<organism evidence="2 3">
    <name type="scientific">Triparma columacea</name>
    <dbReference type="NCBI Taxonomy" id="722753"/>
    <lineage>
        <taxon>Eukaryota</taxon>
        <taxon>Sar</taxon>
        <taxon>Stramenopiles</taxon>
        <taxon>Ochrophyta</taxon>
        <taxon>Bolidophyceae</taxon>
        <taxon>Parmales</taxon>
        <taxon>Triparmaceae</taxon>
        <taxon>Triparma</taxon>
    </lineage>
</organism>
<dbReference type="Proteomes" id="UP001165065">
    <property type="component" value="Unassembled WGS sequence"/>
</dbReference>
<feature type="domain" description="COG complex component COG2 C-terminal" evidence="1">
    <location>
        <begin position="203"/>
        <end position="347"/>
    </location>
</feature>
<protein>
    <recommendedName>
        <fullName evidence="1">COG complex component COG2 C-terminal domain-containing protein</fullName>
    </recommendedName>
</protein>
<dbReference type="Pfam" id="PF12022">
    <property type="entry name" value="COG2_C"/>
    <property type="match status" value="1"/>
</dbReference>
<dbReference type="GO" id="GO:0017119">
    <property type="term" value="C:Golgi transport complex"/>
    <property type="evidence" value="ECO:0007669"/>
    <property type="project" value="TreeGrafter"/>
</dbReference>
<dbReference type="InterPro" id="IPR009316">
    <property type="entry name" value="COG2"/>
</dbReference>
<dbReference type="EMBL" id="BRYA01000460">
    <property type="protein sequence ID" value="GMI49086.1"/>
    <property type="molecule type" value="Genomic_DNA"/>
</dbReference>
<accession>A0A9W7GQJ7</accession>
<sequence length="382" mass="42279">MSSVLTLLQVWSHPLKKLCTLWGSRDSLISETLGVALTKVMTGGGVRSTLMGTTESDVWRDGYLAVKEFQMEVNGMYGNKGGEGAMKGFGKGVYAGMVGRDIKRGIEGLIQDGEKGIKDGEIWGGMIVEVFKKAVEEERWIEEEGGGIVRGVLMAGGRVREWLRKRQGTEIGLGEEAVAADVIGKGWEIWGGELMERTGRGGEEHVKAVVEETEKEWEVLRGECWNKVKDKFMERAKERMQQIQGIAGVYRMTNRPMPSTPSPWVVGLSVTLCSFHSLHRGLVSRVWIEGLIGGVCDEVMEEISKCVDGVKKSQAIMDRRRGVTGGEGIKKRETDLDKVKRQCKIDVGDMVKGWEELGVGGDEWGDGGMEKVKCVMDMVEEW</sequence>
<evidence type="ECO:0000313" key="3">
    <source>
        <dbReference type="Proteomes" id="UP001165065"/>
    </source>
</evidence>
<name>A0A9W7GQJ7_9STRA</name>
<comment type="caution">
    <text evidence="2">The sequence shown here is derived from an EMBL/GenBank/DDBJ whole genome shotgun (WGS) entry which is preliminary data.</text>
</comment>
<dbReference type="PANTHER" id="PTHR12961">
    <property type="entry name" value="CONSERVED OLIGOMERIC GOLGI COMPLEX COMPONENT 2"/>
    <property type="match status" value="1"/>
</dbReference>
<evidence type="ECO:0000259" key="1">
    <source>
        <dbReference type="Pfam" id="PF12022"/>
    </source>
</evidence>
<dbReference type="InterPro" id="IPR024603">
    <property type="entry name" value="COG_complex_COG2_C"/>
</dbReference>
<dbReference type="PANTHER" id="PTHR12961:SF0">
    <property type="entry name" value="CONSERVED OLIGOMERIC GOLGI COMPLEX SUBUNIT 2"/>
    <property type="match status" value="1"/>
</dbReference>
<dbReference type="GO" id="GO:0016020">
    <property type="term" value="C:membrane"/>
    <property type="evidence" value="ECO:0007669"/>
    <property type="project" value="InterPro"/>
</dbReference>
<dbReference type="AlphaFoldDB" id="A0A9W7GQJ7"/>
<dbReference type="OrthoDB" id="332281at2759"/>
<dbReference type="GO" id="GO:0006891">
    <property type="term" value="P:intra-Golgi vesicle-mediated transport"/>
    <property type="evidence" value="ECO:0007669"/>
    <property type="project" value="TreeGrafter"/>
</dbReference>
<reference evidence="3" key="1">
    <citation type="journal article" date="2023" name="Commun. Biol.">
        <title>Genome analysis of Parmales, the sister group of diatoms, reveals the evolutionary specialization of diatoms from phago-mixotrophs to photoautotrophs.</title>
        <authorList>
            <person name="Ban H."/>
            <person name="Sato S."/>
            <person name="Yoshikawa S."/>
            <person name="Yamada K."/>
            <person name="Nakamura Y."/>
            <person name="Ichinomiya M."/>
            <person name="Sato N."/>
            <person name="Blanc-Mathieu R."/>
            <person name="Endo H."/>
            <person name="Kuwata A."/>
            <person name="Ogata H."/>
        </authorList>
    </citation>
    <scope>NUCLEOTIDE SEQUENCE [LARGE SCALE GENOMIC DNA]</scope>
</reference>
<dbReference type="GO" id="GO:0015031">
    <property type="term" value="P:protein transport"/>
    <property type="evidence" value="ECO:0007669"/>
    <property type="project" value="InterPro"/>
</dbReference>
<evidence type="ECO:0000313" key="2">
    <source>
        <dbReference type="EMBL" id="GMI49086.1"/>
    </source>
</evidence>
<dbReference type="GO" id="GO:0007030">
    <property type="term" value="P:Golgi organization"/>
    <property type="evidence" value="ECO:0007669"/>
    <property type="project" value="InterPro"/>
</dbReference>
<keyword evidence="3" id="KW-1185">Reference proteome</keyword>
<gene>
    <name evidence="2" type="ORF">TrCOL_g3744</name>
</gene>
<proteinExistence type="predicted"/>